<name>A0ABU8NM58_9SPHI</name>
<feature type="signal peptide" evidence="1">
    <location>
        <begin position="1"/>
        <end position="21"/>
    </location>
</feature>
<dbReference type="EMBL" id="JBBEUB010000002">
    <property type="protein sequence ID" value="MEJ2902298.1"/>
    <property type="molecule type" value="Genomic_DNA"/>
</dbReference>
<organism evidence="2 3">
    <name type="scientific">Pedobacter panaciterrae</name>
    <dbReference type="NCBI Taxonomy" id="363849"/>
    <lineage>
        <taxon>Bacteria</taxon>
        <taxon>Pseudomonadati</taxon>
        <taxon>Bacteroidota</taxon>
        <taxon>Sphingobacteriia</taxon>
        <taxon>Sphingobacteriales</taxon>
        <taxon>Sphingobacteriaceae</taxon>
        <taxon>Pedobacter</taxon>
    </lineage>
</organism>
<gene>
    <name evidence="2" type="ORF">WAE58_07670</name>
</gene>
<keyword evidence="1" id="KW-0732">Signal</keyword>
<proteinExistence type="predicted"/>
<dbReference type="Proteomes" id="UP001378956">
    <property type="component" value="Unassembled WGS sequence"/>
</dbReference>
<evidence type="ECO:0000313" key="3">
    <source>
        <dbReference type="Proteomes" id="UP001378956"/>
    </source>
</evidence>
<dbReference type="RefSeq" id="WP_172662678.1">
    <property type="nucleotide sequence ID" value="NZ_JABMKW010000020.1"/>
</dbReference>
<reference evidence="2 3" key="1">
    <citation type="submission" date="2024-03" db="EMBL/GenBank/DDBJ databases">
        <title>Sequence of Lycoming College Course Isolates.</title>
        <authorList>
            <person name="Plotts O."/>
            <person name="Newman J."/>
        </authorList>
    </citation>
    <scope>NUCLEOTIDE SEQUENCE [LARGE SCALE GENOMIC DNA]</scope>
    <source>
        <strain evidence="2 3">CJB-3</strain>
    </source>
</reference>
<evidence type="ECO:0000256" key="1">
    <source>
        <dbReference type="SAM" id="SignalP"/>
    </source>
</evidence>
<keyword evidence="3" id="KW-1185">Reference proteome</keyword>
<accession>A0ABU8NM58</accession>
<feature type="chain" id="PRO_5047063606" evidence="1">
    <location>
        <begin position="22"/>
        <end position="172"/>
    </location>
</feature>
<protein>
    <submittedName>
        <fullName evidence="2">Uncharacterized protein</fullName>
    </submittedName>
</protein>
<sequence length="172" mass="18879">MKILRYSILLLVLFSALPGCKKNGVNLDPCAGILNESPPSKVVIALTDKQTGDNLILKNGLTAADLKITLAGIATPLTNWRVVNSPGSPMNGMLELAVFHEKAGEFRYKIEAKGLADVEFSYAVKQVKSDSPCKLYYYPLEGLKATNQDYVKLEIGDKIYPNGIKVLYSLER</sequence>
<comment type="caution">
    <text evidence="2">The sequence shown here is derived from an EMBL/GenBank/DDBJ whole genome shotgun (WGS) entry which is preliminary data.</text>
</comment>
<evidence type="ECO:0000313" key="2">
    <source>
        <dbReference type="EMBL" id="MEJ2902298.1"/>
    </source>
</evidence>